<dbReference type="GO" id="GO:0052917">
    <property type="term" value="F:dol-P-Man:Man(7)GlcNAc(2)-PP-Dol alpha-1,6-mannosyltransferase activity"/>
    <property type="evidence" value="ECO:0007669"/>
    <property type="project" value="UniProtKB-EC"/>
</dbReference>
<feature type="compositionally biased region" description="Basic and acidic residues" evidence="14">
    <location>
        <begin position="587"/>
        <end position="605"/>
    </location>
</feature>
<evidence type="ECO:0000256" key="5">
    <source>
        <dbReference type="ARBA" id="ARBA00022679"/>
    </source>
</evidence>
<keyword evidence="13" id="KW-0175">Coiled coil</keyword>
<feature type="compositionally biased region" description="Basic and acidic residues" evidence="14">
    <location>
        <begin position="818"/>
        <end position="827"/>
    </location>
</feature>
<dbReference type="Pfam" id="PF03901">
    <property type="entry name" value="Glyco_transf_22"/>
    <property type="match status" value="1"/>
</dbReference>
<keyword evidence="5" id="KW-0808">Transferase</keyword>
<evidence type="ECO:0000256" key="6">
    <source>
        <dbReference type="ARBA" id="ARBA00022692"/>
    </source>
</evidence>
<dbReference type="Proteomes" id="UP001168821">
    <property type="component" value="Unassembled WGS sequence"/>
</dbReference>
<feature type="coiled-coil region" evidence="13">
    <location>
        <begin position="696"/>
        <end position="723"/>
    </location>
</feature>
<organism evidence="15 16">
    <name type="scientific">Zophobas morio</name>
    <dbReference type="NCBI Taxonomy" id="2755281"/>
    <lineage>
        <taxon>Eukaryota</taxon>
        <taxon>Metazoa</taxon>
        <taxon>Ecdysozoa</taxon>
        <taxon>Arthropoda</taxon>
        <taxon>Hexapoda</taxon>
        <taxon>Insecta</taxon>
        <taxon>Pterygota</taxon>
        <taxon>Neoptera</taxon>
        <taxon>Endopterygota</taxon>
        <taxon>Coleoptera</taxon>
        <taxon>Polyphaga</taxon>
        <taxon>Cucujiformia</taxon>
        <taxon>Tenebrionidae</taxon>
        <taxon>Zophobas</taxon>
    </lineage>
</organism>
<comment type="subcellular location">
    <subcellularLocation>
        <location evidence="1 12">Endoplasmic reticulum membrane</location>
        <topology evidence="1 12">Multi-pass membrane protein</topology>
    </subcellularLocation>
</comment>
<feature type="compositionally biased region" description="Acidic residues" evidence="14">
    <location>
        <begin position="493"/>
        <end position="503"/>
    </location>
</feature>
<feature type="compositionally biased region" description="Basic and acidic residues" evidence="14">
    <location>
        <begin position="504"/>
        <end position="544"/>
    </location>
</feature>
<reference evidence="15" key="1">
    <citation type="journal article" date="2023" name="G3 (Bethesda)">
        <title>Whole genome assemblies of Zophobas morio and Tenebrio molitor.</title>
        <authorList>
            <person name="Kaur S."/>
            <person name="Stinson S.A."/>
            <person name="diCenzo G.C."/>
        </authorList>
    </citation>
    <scope>NUCLEOTIDE SEQUENCE</scope>
    <source>
        <strain evidence="15">QUZm001</strain>
    </source>
</reference>
<dbReference type="GO" id="GO:0005789">
    <property type="term" value="C:endoplasmic reticulum membrane"/>
    <property type="evidence" value="ECO:0007669"/>
    <property type="project" value="UniProtKB-SubCell"/>
</dbReference>
<dbReference type="GO" id="GO:0006487">
    <property type="term" value="P:protein N-linked glycosylation"/>
    <property type="evidence" value="ECO:0007669"/>
    <property type="project" value="TreeGrafter"/>
</dbReference>
<evidence type="ECO:0000256" key="3">
    <source>
        <dbReference type="ARBA" id="ARBA00007063"/>
    </source>
</evidence>
<comment type="pathway">
    <text evidence="2">Protein modification; protein glycosylation.</text>
</comment>
<feature type="transmembrane region" description="Helical" evidence="12">
    <location>
        <begin position="280"/>
        <end position="295"/>
    </location>
</feature>
<evidence type="ECO:0000256" key="9">
    <source>
        <dbReference type="ARBA" id="ARBA00023136"/>
    </source>
</evidence>
<comment type="function">
    <text evidence="10">Mannosyltransferase that operates in the biosynthetic pathway of dolichol-linked oligosaccharides, the glycan precursors employed in protein asparagine (N)-glycosylation. The assembly of dolichol-linked oligosaccharides begins on the cytosolic side of the endoplasmic reticulum membrane and finishes in its lumen. The sequential addition of sugars to dolichol pyrophosphate produces dolichol-linked oligosaccharides containing fourteen sugars, including two GlcNAcs, nine mannoses and three glucoses. Once assembled, the oligosaccharide is transferred from the lipid to nascent proteins by oligosaccharyltransferases. In the lumen of the endoplasmic reticulum, adds the eighth mannose residue in an alpha-1,6 linkage onto Man(7)GlcNAc(2)-PP-dolichol to produce Man(8)GlcNAc(2)-PP-dolichol.</text>
</comment>
<dbReference type="PANTHER" id="PTHR22760:SF1">
    <property type="entry name" value="DOL-P-MAN:MAN(7)GLCNAC(2)-PP-DOL ALPHA-1,6-MANNOSYLTRANSFERASE"/>
    <property type="match status" value="1"/>
</dbReference>
<feature type="transmembrane region" description="Helical" evidence="12">
    <location>
        <begin position="301"/>
        <end position="321"/>
    </location>
</feature>
<evidence type="ECO:0000256" key="1">
    <source>
        <dbReference type="ARBA" id="ARBA00004477"/>
    </source>
</evidence>
<evidence type="ECO:0000256" key="12">
    <source>
        <dbReference type="RuleBase" id="RU363075"/>
    </source>
</evidence>
<accession>A0AA38MPA7</accession>
<dbReference type="PANTHER" id="PTHR22760">
    <property type="entry name" value="GLYCOSYLTRANSFERASE"/>
    <property type="match status" value="1"/>
</dbReference>
<evidence type="ECO:0000313" key="16">
    <source>
        <dbReference type="Proteomes" id="UP001168821"/>
    </source>
</evidence>
<evidence type="ECO:0000256" key="2">
    <source>
        <dbReference type="ARBA" id="ARBA00004922"/>
    </source>
</evidence>
<comment type="caution">
    <text evidence="15">The sequence shown here is derived from an EMBL/GenBank/DDBJ whole genome shotgun (WGS) entry which is preliminary data.</text>
</comment>
<proteinExistence type="inferred from homology"/>
<dbReference type="EMBL" id="JALNTZ010000001">
    <property type="protein sequence ID" value="KAJ3665990.1"/>
    <property type="molecule type" value="Genomic_DNA"/>
</dbReference>
<dbReference type="EC" id="2.4.1.-" evidence="12"/>
<feature type="region of interest" description="Disordered" evidence="14">
    <location>
        <begin position="807"/>
        <end position="849"/>
    </location>
</feature>
<evidence type="ECO:0000256" key="13">
    <source>
        <dbReference type="SAM" id="Coils"/>
    </source>
</evidence>
<feature type="transmembrane region" description="Helical" evidence="12">
    <location>
        <begin position="333"/>
        <end position="354"/>
    </location>
</feature>
<evidence type="ECO:0000256" key="7">
    <source>
        <dbReference type="ARBA" id="ARBA00022824"/>
    </source>
</evidence>
<feature type="transmembrane region" description="Helical" evidence="12">
    <location>
        <begin position="114"/>
        <end position="132"/>
    </location>
</feature>
<sequence length="883" mass="101892">MSQIMMIIAAAHLVYCPFTKVEESFNLQAMHDILYHRWNLSQYDHLEFPGVVPRTFIGPLFISLIVSPVVFVLQNFEISKFWAQYIVRFALGGCVIASFHVLSQTLCKIFGPKWLHWFMAITVTQSHFMFYLSRPLPNIFALPLVLFALNSWLKNDSKQFILFSGAAVIIFRAELVLFLGLLLLYDLLYKRITIKRLFQLAVPAGMAFLSLSVIVDSIFWNRPLWPEGEVLWFNVVWNRSSDYGTLPFMWYFYSALPRGMAASIFLVPIGFYLDDRARKLCISAILFVFLYSFLPHKELRFIIYIYPFLNVAAATACHRIWENRNKSPIHHLLSLGVCGHLVVNVLFTLFLLSISGTNYPGGTAISHLHRLAKDDHNVSVHIANLAAQTGVSRFTQVNPNWTYNKQEHLKPGSPEMFEYTHLITEAKSKFSPNLKPYTATHDVIDSVEAFHQISFNYFSIPPIKIKTRPVLFILKRRDNYKDFLNLGNYTENSFDEDDDPESQEEFKSQEIDTKTESEELDKTNEYEEEKAGVDSKEKMYKSRNDVNISQTNRGENEVTASKENNKNSEVLTTPEKVETSQNVSSKSPEKKQTIEIGKKTKYGIEKRSLDYNVRPKEIPKKEIKKVDTKTLNTDDKKSTPQVKNVLKQDKNITAEKQTVKKNIKKIIQKYRRKKQDEGDADNFEQKGLHTKDSIKKIIEEEKVKQAEEEIAKIQQQIFDIIETSPNIINKDIIKEKLDETIKNELSNIVKTSKISDPPRKKTLEDKRKTRAFEESSKWVKPKLPHLHKSLDEKSKFDQVDAKAVDFFEPSKNQPKNVADGEKNRESIINETEDGEAVTDESDSKDKFSQMSERFLQASKKISDIMTLIDEIVDTMEISEDSEE</sequence>
<feature type="transmembrane region" description="Helical" evidence="12">
    <location>
        <begin position="56"/>
        <end position="73"/>
    </location>
</feature>
<evidence type="ECO:0000256" key="4">
    <source>
        <dbReference type="ARBA" id="ARBA00022676"/>
    </source>
</evidence>
<comment type="similarity">
    <text evidence="3 12">Belongs to the glycosyltransferase 22 family.</text>
</comment>
<keyword evidence="4 12" id="KW-0328">Glycosyltransferase</keyword>
<comment type="catalytic activity">
    <reaction evidence="11">
        <text>an alpha-D-Man-(1-&gt;2)-alpha-D-Man-(1-&gt;2)-alpha-D-Man-(1-&gt;3)-[alpha-D-Man-(1-&gt;2)-alpha-D-Man-(1-&gt;3)-alpha-D-Man-(1-&gt;6)]-beta-D-Man-(1-&gt;4)-beta-D-GlcNAc-(1-&gt;4)-alpha-D-GlcNAc-diphospho-di-trans,poly-cis-dolichol + a di-trans,poly-cis-dolichyl beta-D-mannosyl phosphate = an alpha-D-Man-(1-&gt;2)-alpha-D-Man-(1-&gt;2)-alpha-D-Man-(1-&gt;3)-[alpha-D-Man-(1-&gt;2)-alpha-D-Man-(1-&gt;3)-[alpha-D-Man-(1-&gt;6)]-alpha-D-Man-(1-&gt;6)]-beta-D-Man-(1-&gt;4)-beta-D-GlcNAc-(1-&gt;4)-alpha-D-GlcNAc-diphospho-di-trans,poly-cis-dolichol + a di-trans,poly-cis-dolichyl phosphate + H(+)</text>
        <dbReference type="Rhea" id="RHEA:29535"/>
        <dbReference type="Rhea" id="RHEA-COMP:19498"/>
        <dbReference type="Rhea" id="RHEA-COMP:19501"/>
        <dbReference type="Rhea" id="RHEA-COMP:19518"/>
        <dbReference type="Rhea" id="RHEA-COMP:19519"/>
        <dbReference type="ChEBI" id="CHEBI:15378"/>
        <dbReference type="ChEBI" id="CHEBI:57683"/>
        <dbReference type="ChEBI" id="CHEBI:58211"/>
        <dbReference type="ChEBI" id="CHEBI:132517"/>
        <dbReference type="ChEBI" id="CHEBI:132519"/>
        <dbReference type="EC" id="2.4.1.260"/>
    </reaction>
    <physiologicalReaction direction="left-to-right" evidence="11">
        <dbReference type="Rhea" id="RHEA:29536"/>
    </physiologicalReaction>
</comment>
<dbReference type="InterPro" id="IPR005599">
    <property type="entry name" value="GPI_mannosylTrfase"/>
</dbReference>
<keyword evidence="8 12" id="KW-1133">Transmembrane helix</keyword>
<feature type="transmembrane region" description="Helical" evidence="12">
    <location>
        <begin position="160"/>
        <end position="185"/>
    </location>
</feature>
<keyword evidence="9 12" id="KW-0472">Membrane</keyword>
<feature type="transmembrane region" description="Helical" evidence="12">
    <location>
        <begin position="85"/>
        <end position="102"/>
    </location>
</feature>
<protein>
    <recommendedName>
        <fullName evidence="12">Mannosyltransferase</fullName>
        <ecNumber evidence="12">2.4.1.-</ecNumber>
    </recommendedName>
</protein>
<keyword evidence="16" id="KW-1185">Reference proteome</keyword>
<evidence type="ECO:0000313" key="15">
    <source>
        <dbReference type="EMBL" id="KAJ3665990.1"/>
    </source>
</evidence>
<feature type="compositionally biased region" description="Polar residues" evidence="14">
    <location>
        <begin position="545"/>
        <end position="571"/>
    </location>
</feature>
<feature type="transmembrane region" description="Helical" evidence="12">
    <location>
        <begin position="139"/>
        <end position="154"/>
    </location>
</feature>
<keyword evidence="7 12" id="KW-0256">Endoplasmic reticulum</keyword>
<keyword evidence="6 12" id="KW-0812">Transmembrane</keyword>
<evidence type="ECO:0000256" key="14">
    <source>
        <dbReference type="SAM" id="MobiDB-lite"/>
    </source>
</evidence>
<feature type="transmembrane region" description="Helical" evidence="12">
    <location>
        <begin position="250"/>
        <end position="273"/>
    </location>
</feature>
<feature type="region of interest" description="Disordered" evidence="14">
    <location>
        <begin position="491"/>
        <end position="605"/>
    </location>
</feature>
<evidence type="ECO:0000256" key="11">
    <source>
        <dbReference type="ARBA" id="ARBA00048899"/>
    </source>
</evidence>
<gene>
    <name evidence="15" type="ORF">Zmor_001452</name>
</gene>
<feature type="transmembrane region" description="Helical" evidence="12">
    <location>
        <begin position="197"/>
        <end position="220"/>
    </location>
</feature>
<dbReference type="AlphaFoldDB" id="A0AA38MPA7"/>
<evidence type="ECO:0000256" key="10">
    <source>
        <dbReference type="ARBA" id="ARBA00044721"/>
    </source>
</evidence>
<feature type="compositionally biased region" description="Acidic residues" evidence="14">
    <location>
        <begin position="830"/>
        <end position="840"/>
    </location>
</feature>
<evidence type="ECO:0000256" key="8">
    <source>
        <dbReference type="ARBA" id="ARBA00022989"/>
    </source>
</evidence>
<name>A0AA38MPA7_9CUCU</name>